<dbReference type="InterPro" id="IPR029056">
    <property type="entry name" value="Ribokinase-like"/>
</dbReference>
<keyword evidence="9 11" id="KW-0067">ATP-binding</keyword>
<keyword evidence="8 11" id="KW-0418">Kinase</keyword>
<feature type="domain" description="Carbohydrate kinase PfkB" evidence="12">
    <location>
        <begin position="14"/>
        <end position="270"/>
    </location>
</feature>
<evidence type="ECO:0000256" key="11">
    <source>
        <dbReference type="RuleBase" id="RU368116"/>
    </source>
</evidence>
<dbReference type="InParanoid" id="A0A2R5FZL6"/>
<evidence type="ECO:0000256" key="9">
    <source>
        <dbReference type="ARBA" id="ARBA00022840"/>
    </source>
</evidence>
<dbReference type="AlphaFoldDB" id="A0A2R5FZL6"/>
<dbReference type="InterPro" id="IPR001805">
    <property type="entry name" value="Adenokinase"/>
</dbReference>
<evidence type="ECO:0000256" key="5">
    <source>
        <dbReference type="ARBA" id="ARBA00022679"/>
    </source>
</evidence>
<evidence type="ECO:0000256" key="10">
    <source>
        <dbReference type="PIRSR" id="PIRSR601805-1"/>
    </source>
</evidence>
<comment type="catalytic activity">
    <reaction evidence="11">
        <text>adenosine + ATP = AMP + ADP + H(+)</text>
        <dbReference type="Rhea" id="RHEA:20824"/>
        <dbReference type="ChEBI" id="CHEBI:15378"/>
        <dbReference type="ChEBI" id="CHEBI:16335"/>
        <dbReference type="ChEBI" id="CHEBI:30616"/>
        <dbReference type="ChEBI" id="CHEBI:456215"/>
        <dbReference type="ChEBI" id="CHEBI:456216"/>
        <dbReference type="EC" id="2.7.1.20"/>
    </reaction>
</comment>
<accession>A0A2R5FZL6</accession>
<dbReference type="SUPFAM" id="SSF53613">
    <property type="entry name" value="Ribokinase-like"/>
    <property type="match status" value="1"/>
</dbReference>
<comment type="function">
    <text evidence="11">ATP dependent phosphorylation of adenosine and other related nucleoside analogs to monophosphate derivatives.</text>
</comment>
<evidence type="ECO:0000259" key="12">
    <source>
        <dbReference type="Pfam" id="PF00294"/>
    </source>
</evidence>
<dbReference type="Gene3D" id="3.40.1190.20">
    <property type="match status" value="1"/>
</dbReference>
<dbReference type="GO" id="GO:0006166">
    <property type="term" value="P:purine ribonucleoside salvage"/>
    <property type="evidence" value="ECO:0007669"/>
    <property type="project" value="UniProtKB-KW"/>
</dbReference>
<dbReference type="InterPro" id="IPR011611">
    <property type="entry name" value="PfkB_dom"/>
</dbReference>
<dbReference type="GO" id="GO:0005524">
    <property type="term" value="F:ATP binding"/>
    <property type="evidence" value="ECO:0007669"/>
    <property type="project" value="UniProtKB-UniRule"/>
</dbReference>
<dbReference type="Pfam" id="PF00294">
    <property type="entry name" value="PfkB"/>
    <property type="match status" value="1"/>
</dbReference>
<dbReference type="GO" id="GO:0044209">
    <property type="term" value="P:AMP salvage"/>
    <property type="evidence" value="ECO:0007669"/>
    <property type="project" value="UniProtKB-UniRule"/>
</dbReference>
<keyword evidence="7 11" id="KW-0547">Nucleotide-binding</keyword>
<reference evidence="13 14" key="1">
    <citation type="submission" date="2017-12" db="EMBL/GenBank/DDBJ databases">
        <title>Sequencing, de novo assembly and annotation of complete genome of a new Thraustochytrid species, strain FCC1311.</title>
        <authorList>
            <person name="Sedici K."/>
            <person name="Godart F."/>
            <person name="Aiese Cigliano R."/>
            <person name="Sanseverino W."/>
            <person name="Barakat M."/>
            <person name="Ortet P."/>
            <person name="Marechal E."/>
            <person name="Cagnac O."/>
            <person name="Amato A."/>
        </authorList>
    </citation>
    <scope>NUCLEOTIDE SEQUENCE [LARGE SCALE GENOMIC DNA]</scope>
</reference>
<comment type="similarity">
    <text evidence="3 11">Belongs to the carbohydrate kinase PfkB family.</text>
</comment>
<dbReference type="PANTHER" id="PTHR45769:SF3">
    <property type="entry name" value="ADENOSINE KINASE"/>
    <property type="match status" value="1"/>
</dbReference>
<evidence type="ECO:0000256" key="7">
    <source>
        <dbReference type="ARBA" id="ARBA00022741"/>
    </source>
</evidence>
<evidence type="ECO:0000256" key="6">
    <source>
        <dbReference type="ARBA" id="ARBA00022726"/>
    </source>
</evidence>
<comment type="pathway">
    <text evidence="2 11">Purine metabolism; AMP biosynthesis via salvage pathway; AMP from adenosine: step 1/1.</text>
</comment>
<dbReference type="GO" id="GO:0005829">
    <property type="term" value="C:cytosol"/>
    <property type="evidence" value="ECO:0007669"/>
    <property type="project" value="TreeGrafter"/>
</dbReference>
<keyword evidence="6 11" id="KW-0660">Purine salvage</keyword>
<keyword evidence="5 11" id="KW-0808">Transferase</keyword>
<dbReference type="OrthoDB" id="204058at2759"/>
<proteinExistence type="inferred from homology"/>
<feature type="active site" description="Proton acceptor" evidence="10">
    <location>
        <position position="230"/>
    </location>
</feature>
<evidence type="ECO:0000313" key="14">
    <source>
        <dbReference type="Proteomes" id="UP000241890"/>
    </source>
</evidence>
<dbReference type="GO" id="GO:0004001">
    <property type="term" value="F:adenosine kinase activity"/>
    <property type="evidence" value="ECO:0007669"/>
    <property type="project" value="UniProtKB-UniRule"/>
</dbReference>
<gene>
    <name evidence="13" type="ORF">FCC1311_004242</name>
</gene>
<dbReference type="Proteomes" id="UP000241890">
    <property type="component" value="Unassembled WGS sequence"/>
</dbReference>
<comment type="cofactor">
    <cofactor evidence="1 11">
        <name>Mg(2+)</name>
        <dbReference type="ChEBI" id="CHEBI:18420"/>
    </cofactor>
</comment>
<evidence type="ECO:0000256" key="2">
    <source>
        <dbReference type="ARBA" id="ARBA00004801"/>
    </source>
</evidence>
<organism evidence="13 14">
    <name type="scientific">Hondaea fermentalgiana</name>
    <dbReference type="NCBI Taxonomy" id="2315210"/>
    <lineage>
        <taxon>Eukaryota</taxon>
        <taxon>Sar</taxon>
        <taxon>Stramenopiles</taxon>
        <taxon>Bigyra</taxon>
        <taxon>Labyrinthulomycetes</taxon>
        <taxon>Thraustochytrida</taxon>
        <taxon>Thraustochytriidae</taxon>
        <taxon>Hondaea</taxon>
    </lineage>
</organism>
<comment type="caution">
    <text evidence="13">The sequence shown here is derived from an EMBL/GenBank/DDBJ whole genome shotgun (WGS) entry which is preliminary data.</text>
</comment>
<evidence type="ECO:0000256" key="1">
    <source>
        <dbReference type="ARBA" id="ARBA00001946"/>
    </source>
</evidence>
<evidence type="ECO:0000256" key="3">
    <source>
        <dbReference type="ARBA" id="ARBA00010688"/>
    </source>
</evidence>
<dbReference type="PANTHER" id="PTHR45769">
    <property type="entry name" value="ADENOSINE KINASE"/>
    <property type="match status" value="1"/>
</dbReference>
<evidence type="ECO:0000256" key="4">
    <source>
        <dbReference type="ARBA" id="ARBA00012119"/>
    </source>
</evidence>
<dbReference type="GO" id="GO:0006144">
    <property type="term" value="P:purine nucleobase metabolic process"/>
    <property type="evidence" value="ECO:0007669"/>
    <property type="project" value="TreeGrafter"/>
</dbReference>
<evidence type="ECO:0000256" key="8">
    <source>
        <dbReference type="ARBA" id="ARBA00022777"/>
    </source>
</evidence>
<evidence type="ECO:0000313" key="13">
    <source>
        <dbReference type="EMBL" id="GBG24206.1"/>
    </source>
</evidence>
<dbReference type="GO" id="GO:0005634">
    <property type="term" value="C:nucleus"/>
    <property type="evidence" value="ECO:0007669"/>
    <property type="project" value="TreeGrafter"/>
</dbReference>
<keyword evidence="11" id="KW-0460">Magnesium</keyword>
<protein>
    <recommendedName>
        <fullName evidence="4 11">Adenosine kinase</fullName>
        <shortName evidence="11">AK</shortName>
        <ecNumber evidence="4 11">2.7.1.20</ecNumber>
    </recommendedName>
    <alternativeName>
        <fullName evidence="11">Adenosine 5'-phosphotransferase</fullName>
    </alternativeName>
</protein>
<name>A0A2R5FZL6_9STRA</name>
<sequence>MGMGGKEDKNSTTFEVSLHTALGHDEWATMLEKRHAETGMELVATRIADAPTGVCIVISGDEDRAFMTQSGSMAKLTTEMLDMAKLRQAKHLHIGGFFSVPKLQAGLADLVRELRATTPELTVSLDTNYDASETWGRDGTGYLDALLGEVDVFLPNETEACAIADTKDIREAAQNLCLRLRSPGGAAIVTNGAEGCLVAEKTMGNETNVQVHTVPGARVSSIVDATGAGDAFNAAFLHAWISGASLTEAASKGVLGGTVAILHEGACDTLLTPWLMERLAENVQDSEEGEQ</sequence>
<dbReference type="EMBL" id="BEYU01000005">
    <property type="protein sequence ID" value="GBG24206.1"/>
    <property type="molecule type" value="Genomic_DNA"/>
</dbReference>
<dbReference type="EC" id="2.7.1.20" evidence="4 11"/>
<keyword evidence="14" id="KW-1185">Reference proteome</keyword>